<evidence type="ECO:0000313" key="2">
    <source>
        <dbReference type="EMBL" id="CAH2065085.1"/>
    </source>
</evidence>
<sequence length="199" mass="21516">MGDLSSFHKYGGLSSSLIVLFQIQLHASLLSIYLSGFPSLRFNFLSHDRAQLIFLGLPILLLCSDLFNLFIPPPPKTQNHPPPSISHPQRPAAIVSETLDFASQQSNVAGGIGHGNAVEINFCVSCSYKLMLQGNCSNHEEDVRDGFSGIDVILANYPPPAPKLLATCAAIVPNGSVSVIVKLNQSNVWSSQVFSKLKE</sequence>
<dbReference type="Proteomes" id="UP000836841">
    <property type="component" value="Chromosome 5"/>
</dbReference>
<feature type="transmembrane region" description="Helical" evidence="1">
    <location>
        <begin position="20"/>
        <end position="40"/>
    </location>
</feature>
<dbReference type="GO" id="GO:0045454">
    <property type="term" value="P:cell redox homeostasis"/>
    <property type="evidence" value="ECO:0007669"/>
    <property type="project" value="TreeGrafter"/>
</dbReference>
<evidence type="ECO:0000313" key="3">
    <source>
        <dbReference type="Proteomes" id="UP000836841"/>
    </source>
</evidence>
<evidence type="ECO:0008006" key="4">
    <source>
        <dbReference type="Google" id="ProtNLM"/>
    </source>
</evidence>
<protein>
    <recommendedName>
        <fullName evidence="4">Yippee domain-containing protein</fullName>
    </recommendedName>
</protein>
<dbReference type="PANTHER" id="PTHR13544">
    <property type="entry name" value="SELENOPROTEIN T"/>
    <property type="match status" value="1"/>
</dbReference>
<dbReference type="InterPro" id="IPR019389">
    <property type="entry name" value="Selenoprotein_T"/>
</dbReference>
<dbReference type="AlphaFoldDB" id="A0AAU9SF86"/>
<dbReference type="GO" id="GO:0005789">
    <property type="term" value="C:endoplasmic reticulum membrane"/>
    <property type="evidence" value="ECO:0007669"/>
    <property type="project" value="TreeGrafter"/>
</dbReference>
<organism evidence="2 3">
    <name type="scientific">Thlaspi arvense</name>
    <name type="common">Field penny-cress</name>
    <dbReference type="NCBI Taxonomy" id="13288"/>
    <lineage>
        <taxon>Eukaryota</taxon>
        <taxon>Viridiplantae</taxon>
        <taxon>Streptophyta</taxon>
        <taxon>Embryophyta</taxon>
        <taxon>Tracheophyta</taxon>
        <taxon>Spermatophyta</taxon>
        <taxon>Magnoliopsida</taxon>
        <taxon>eudicotyledons</taxon>
        <taxon>Gunneridae</taxon>
        <taxon>Pentapetalae</taxon>
        <taxon>rosids</taxon>
        <taxon>malvids</taxon>
        <taxon>Brassicales</taxon>
        <taxon>Brassicaceae</taxon>
        <taxon>Thlaspideae</taxon>
        <taxon>Thlaspi</taxon>
    </lineage>
</organism>
<dbReference type="PANTHER" id="PTHR13544:SF11">
    <property type="entry name" value="SELT-LIKE PROTEIN"/>
    <property type="match status" value="1"/>
</dbReference>
<reference evidence="2 3" key="1">
    <citation type="submission" date="2022-03" db="EMBL/GenBank/DDBJ databases">
        <authorList>
            <person name="Nunn A."/>
            <person name="Chopra R."/>
            <person name="Nunn A."/>
            <person name="Contreras Garrido A."/>
        </authorList>
    </citation>
    <scope>NUCLEOTIDE SEQUENCE [LARGE SCALE GENOMIC DNA]</scope>
</reference>
<dbReference type="EMBL" id="OU466861">
    <property type="protein sequence ID" value="CAH2065085.1"/>
    <property type="molecule type" value="Genomic_DNA"/>
</dbReference>
<keyword evidence="1" id="KW-0812">Transmembrane</keyword>
<keyword evidence="1" id="KW-0472">Membrane</keyword>
<dbReference type="GO" id="GO:0004791">
    <property type="term" value="F:thioredoxin-disulfide reductase (NADPH) activity"/>
    <property type="evidence" value="ECO:0007669"/>
    <property type="project" value="TreeGrafter"/>
</dbReference>
<keyword evidence="1" id="KW-1133">Transmembrane helix</keyword>
<name>A0AAU9SF86_THLAR</name>
<feature type="transmembrane region" description="Helical" evidence="1">
    <location>
        <begin position="52"/>
        <end position="71"/>
    </location>
</feature>
<proteinExistence type="predicted"/>
<feature type="non-terminal residue" evidence="2">
    <location>
        <position position="199"/>
    </location>
</feature>
<accession>A0AAU9SF86</accession>
<gene>
    <name evidence="2" type="ORF">TAV2_LOCUS16532</name>
</gene>
<evidence type="ECO:0000256" key="1">
    <source>
        <dbReference type="SAM" id="Phobius"/>
    </source>
</evidence>
<keyword evidence="3" id="KW-1185">Reference proteome</keyword>